<dbReference type="NCBIfam" id="TIGR01528">
    <property type="entry name" value="NMN_trans_PnuC"/>
    <property type="match status" value="1"/>
</dbReference>
<dbReference type="PANTHER" id="PTHR36122:SF2">
    <property type="entry name" value="NICOTINAMIDE RIBOSIDE TRANSPORTER PNUC"/>
    <property type="match status" value="1"/>
</dbReference>
<proteinExistence type="inferred from homology"/>
<evidence type="ECO:0000256" key="1">
    <source>
        <dbReference type="ARBA" id="ARBA00004651"/>
    </source>
</evidence>
<dbReference type="PANTHER" id="PTHR36122">
    <property type="entry name" value="NICOTINAMIDE RIBOSIDE TRANSPORTER PNUC"/>
    <property type="match status" value="1"/>
</dbReference>
<evidence type="ECO:0000313" key="9">
    <source>
        <dbReference type="EMBL" id="HIU59393.1"/>
    </source>
</evidence>
<feature type="transmembrane region" description="Helical" evidence="8">
    <location>
        <begin position="84"/>
        <end position="103"/>
    </location>
</feature>
<protein>
    <submittedName>
        <fullName evidence="9">Nicotinamide mononucleotide transporter</fullName>
    </submittedName>
</protein>
<keyword evidence="6 8" id="KW-1133">Transmembrane helix</keyword>
<keyword evidence="7 8" id="KW-0472">Membrane</keyword>
<accession>A0A9D1SH35</accession>
<keyword evidence="5 8" id="KW-0812">Transmembrane</keyword>
<dbReference type="Proteomes" id="UP000824081">
    <property type="component" value="Unassembled WGS sequence"/>
</dbReference>
<dbReference type="EMBL" id="DVMZ01000127">
    <property type="protein sequence ID" value="HIU59393.1"/>
    <property type="molecule type" value="Genomic_DNA"/>
</dbReference>
<evidence type="ECO:0000313" key="10">
    <source>
        <dbReference type="Proteomes" id="UP000824081"/>
    </source>
</evidence>
<gene>
    <name evidence="9" type="ORF">IAC57_04745</name>
</gene>
<evidence type="ECO:0000256" key="6">
    <source>
        <dbReference type="ARBA" id="ARBA00022989"/>
    </source>
</evidence>
<dbReference type="GO" id="GO:0034257">
    <property type="term" value="F:nicotinamide riboside transmembrane transporter activity"/>
    <property type="evidence" value="ECO:0007669"/>
    <property type="project" value="InterPro"/>
</dbReference>
<feature type="transmembrane region" description="Helical" evidence="8">
    <location>
        <begin position="59"/>
        <end position="78"/>
    </location>
</feature>
<keyword evidence="4" id="KW-1003">Cell membrane</keyword>
<dbReference type="Pfam" id="PF04973">
    <property type="entry name" value="NMN_transporter"/>
    <property type="match status" value="1"/>
</dbReference>
<feature type="transmembrane region" description="Helical" evidence="8">
    <location>
        <begin position="12"/>
        <end position="31"/>
    </location>
</feature>
<dbReference type="AlphaFoldDB" id="A0A9D1SH35"/>
<dbReference type="InterPro" id="IPR006419">
    <property type="entry name" value="NMN_transpt_PnuC"/>
</dbReference>
<comment type="similarity">
    <text evidence="2">Belongs to the nicotinamide ribonucleoside (NR) uptake permease (TC 4.B.1) family.</text>
</comment>
<feature type="transmembrane region" description="Helical" evidence="8">
    <location>
        <begin position="124"/>
        <end position="144"/>
    </location>
</feature>
<evidence type="ECO:0000256" key="3">
    <source>
        <dbReference type="ARBA" id="ARBA00022448"/>
    </source>
</evidence>
<feature type="transmembrane region" description="Helical" evidence="8">
    <location>
        <begin position="200"/>
        <end position="221"/>
    </location>
</feature>
<evidence type="ECO:0000256" key="4">
    <source>
        <dbReference type="ARBA" id="ARBA00022475"/>
    </source>
</evidence>
<evidence type="ECO:0000256" key="7">
    <source>
        <dbReference type="ARBA" id="ARBA00023136"/>
    </source>
</evidence>
<organism evidence="9 10">
    <name type="scientific">Candidatus Scatosoma pullistercoris</name>
    <dbReference type="NCBI Taxonomy" id="2840934"/>
    <lineage>
        <taxon>Bacteria</taxon>
        <taxon>Bacillati</taxon>
        <taxon>Bacillota</taxon>
        <taxon>Clostridia</taxon>
        <taxon>Candidatus Scatosoma</taxon>
    </lineage>
</organism>
<sequence>MKLSGLFRSFTKFEWFLWLGSLVTVVCAYAFSSDGEILSLVASLVGVTALIFVAKGKVLGQVLCVVFSVFYGIVSFFSRYYGEMITYLGMSAPIAVVSVVTWLKNPSRENSGEVKVNTLRGREYFGLTLAGLAVTAAFYFLLKAFDTDRLAVSTLSVLTSFLAAYLTMRRSEYYALAYAANDVVLIVLWVLASLRVPGRLPMVACFLAFLANDIYGFVNWLKMKKRQQSGSRFSLPEEGKAPQTAQGQ</sequence>
<feature type="transmembrane region" description="Helical" evidence="8">
    <location>
        <begin position="175"/>
        <end position="194"/>
    </location>
</feature>
<name>A0A9D1SH35_9FIRM</name>
<evidence type="ECO:0000256" key="5">
    <source>
        <dbReference type="ARBA" id="ARBA00022692"/>
    </source>
</evidence>
<comment type="caution">
    <text evidence="9">The sequence shown here is derived from an EMBL/GenBank/DDBJ whole genome shotgun (WGS) entry which is preliminary data.</text>
</comment>
<evidence type="ECO:0000256" key="2">
    <source>
        <dbReference type="ARBA" id="ARBA00006669"/>
    </source>
</evidence>
<feature type="transmembrane region" description="Helical" evidence="8">
    <location>
        <begin position="37"/>
        <end position="54"/>
    </location>
</feature>
<dbReference type="GO" id="GO:0005886">
    <property type="term" value="C:plasma membrane"/>
    <property type="evidence" value="ECO:0007669"/>
    <property type="project" value="UniProtKB-SubCell"/>
</dbReference>
<reference evidence="9" key="1">
    <citation type="submission" date="2020-10" db="EMBL/GenBank/DDBJ databases">
        <authorList>
            <person name="Gilroy R."/>
        </authorList>
    </citation>
    <scope>NUCLEOTIDE SEQUENCE</scope>
    <source>
        <strain evidence="9">11687</strain>
    </source>
</reference>
<evidence type="ECO:0000256" key="8">
    <source>
        <dbReference type="SAM" id="Phobius"/>
    </source>
</evidence>
<reference evidence="9" key="2">
    <citation type="journal article" date="2021" name="PeerJ">
        <title>Extensive microbial diversity within the chicken gut microbiome revealed by metagenomics and culture.</title>
        <authorList>
            <person name="Gilroy R."/>
            <person name="Ravi A."/>
            <person name="Getino M."/>
            <person name="Pursley I."/>
            <person name="Horton D.L."/>
            <person name="Alikhan N.F."/>
            <person name="Baker D."/>
            <person name="Gharbi K."/>
            <person name="Hall N."/>
            <person name="Watson M."/>
            <person name="Adriaenssens E.M."/>
            <person name="Foster-Nyarko E."/>
            <person name="Jarju S."/>
            <person name="Secka A."/>
            <person name="Antonio M."/>
            <person name="Oren A."/>
            <person name="Chaudhuri R.R."/>
            <person name="La Ragione R."/>
            <person name="Hildebrand F."/>
            <person name="Pallen M.J."/>
        </authorList>
    </citation>
    <scope>NUCLEOTIDE SEQUENCE</scope>
    <source>
        <strain evidence="9">11687</strain>
    </source>
</reference>
<keyword evidence="3" id="KW-0813">Transport</keyword>
<comment type="subcellular location">
    <subcellularLocation>
        <location evidence="1">Cell membrane</location>
        <topology evidence="1">Multi-pass membrane protein</topology>
    </subcellularLocation>
</comment>